<dbReference type="InParanoid" id="A0A2G5CD69"/>
<proteinExistence type="predicted"/>
<sequence length="69" mass="8062">MVKNRPRYFICHLSVDFMSCSTRHFHQAVHEKEDVPYIAANLTKGKSISKHHREIYPSLLHCTYTSLST</sequence>
<keyword evidence="2" id="KW-1185">Reference proteome</keyword>
<dbReference type="AlphaFoldDB" id="A0A2G5CD69"/>
<evidence type="ECO:0000313" key="1">
    <source>
        <dbReference type="EMBL" id="PIA29222.1"/>
    </source>
</evidence>
<accession>A0A2G5CD69</accession>
<organism evidence="1 2">
    <name type="scientific">Aquilegia coerulea</name>
    <name type="common">Rocky mountain columbine</name>
    <dbReference type="NCBI Taxonomy" id="218851"/>
    <lineage>
        <taxon>Eukaryota</taxon>
        <taxon>Viridiplantae</taxon>
        <taxon>Streptophyta</taxon>
        <taxon>Embryophyta</taxon>
        <taxon>Tracheophyta</taxon>
        <taxon>Spermatophyta</taxon>
        <taxon>Magnoliopsida</taxon>
        <taxon>Ranunculales</taxon>
        <taxon>Ranunculaceae</taxon>
        <taxon>Thalictroideae</taxon>
        <taxon>Aquilegia</taxon>
    </lineage>
</organism>
<dbReference type="Proteomes" id="UP000230069">
    <property type="component" value="Unassembled WGS sequence"/>
</dbReference>
<gene>
    <name evidence="1" type="ORF">AQUCO_06100017v1</name>
</gene>
<protein>
    <submittedName>
        <fullName evidence="1">Uncharacterized protein</fullName>
    </submittedName>
</protein>
<dbReference type="EMBL" id="KZ305078">
    <property type="protein sequence ID" value="PIA29222.1"/>
    <property type="molecule type" value="Genomic_DNA"/>
</dbReference>
<evidence type="ECO:0000313" key="2">
    <source>
        <dbReference type="Proteomes" id="UP000230069"/>
    </source>
</evidence>
<name>A0A2G5CD69_AQUCA</name>
<reference evidence="1 2" key="1">
    <citation type="submission" date="2017-09" db="EMBL/GenBank/DDBJ databases">
        <title>WGS assembly of Aquilegia coerulea Goldsmith.</title>
        <authorList>
            <person name="Hodges S."/>
            <person name="Kramer E."/>
            <person name="Nordborg M."/>
            <person name="Tomkins J."/>
            <person name="Borevitz J."/>
            <person name="Derieg N."/>
            <person name="Yan J."/>
            <person name="Mihaltcheva S."/>
            <person name="Hayes R.D."/>
            <person name="Rokhsar D."/>
        </authorList>
    </citation>
    <scope>NUCLEOTIDE SEQUENCE [LARGE SCALE GENOMIC DNA]</scope>
    <source>
        <strain evidence="2">cv. Goldsmith</strain>
    </source>
</reference>